<keyword evidence="2" id="KW-0067">ATP-binding</keyword>
<dbReference type="InterPro" id="IPR015854">
    <property type="entry name" value="ABC_transpr_LolD-like"/>
</dbReference>
<dbReference type="OrthoDB" id="9802264at2"/>
<dbReference type="PROSITE" id="PS00211">
    <property type="entry name" value="ABC_TRANSPORTER_1"/>
    <property type="match status" value="1"/>
</dbReference>
<feature type="non-terminal residue" evidence="2">
    <location>
        <position position="167"/>
    </location>
</feature>
<sequence length="167" mass="18244">MALVELAGITRSVVLPDGSDLHILRGIDLSVEAGEQVSIVGRSGTGKSTLLNILGLLDRPTSGTYRVDGSDVLHLGEARRARLRGRSFGFVFQQFNIFNARTASENVEVPLLYATGPDFWHRRSLAAAMLERVGLGDRLDSHPTQMSGGEQQRIAIARALVRRPRII</sequence>
<comment type="caution">
    <text evidence="2">The sequence shown here is derived from an EMBL/GenBank/DDBJ whole genome shotgun (WGS) entry which is preliminary data.</text>
</comment>
<dbReference type="PANTHER" id="PTHR24220">
    <property type="entry name" value="IMPORT ATP-BINDING PROTEIN"/>
    <property type="match status" value="1"/>
</dbReference>
<dbReference type="InterPro" id="IPR017871">
    <property type="entry name" value="ABC_transporter-like_CS"/>
</dbReference>
<reference evidence="2 3" key="1">
    <citation type="submission" date="2019-06" db="EMBL/GenBank/DDBJ databases">
        <title>Tsukamurella conjunctivitidis sp. nov., Tsukamurella assacharolytica sp. nov. and Tsukamurella sputae sp. nov. isolated from patients with conjunctivitis, bacteraemia (lymphoma) and respiratory infection (sputum) in Hong Kong.</title>
        <authorList>
            <person name="Teng J.L.L."/>
            <person name="Lee H.H."/>
            <person name="Fong J.Y.H."/>
            <person name="Fok K.M.N."/>
            <person name="Lau S.K.P."/>
            <person name="Woo P.C.Y."/>
        </authorList>
    </citation>
    <scope>NUCLEOTIDE SEQUENCE [LARGE SCALE GENOMIC DNA]</scope>
    <source>
        <strain evidence="2 3">HKU72</strain>
    </source>
</reference>
<evidence type="ECO:0000259" key="1">
    <source>
        <dbReference type="PROSITE" id="PS50893"/>
    </source>
</evidence>
<dbReference type="InterPro" id="IPR003439">
    <property type="entry name" value="ABC_transporter-like_ATP-bd"/>
</dbReference>
<dbReference type="PANTHER" id="PTHR24220:SF86">
    <property type="entry name" value="ABC TRANSPORTER ABCH.1"/>
    <property type="match status" value="1"/>
</dbReference>
<name>A0A5C5RAD4_9ACTN</name>
<dbReference type="Gene3D" id="3.40.50.300">
    <property type="entry name" value="P-loop containing nucleotide triphosphate hydrolases"/>
    <property type="match status" value="1"/>
</dbReference>
<keyword evidence="2" id="KW-0547">Nucleotide-binding</keyword>
<dbReference type="Pfam" id="PF00005">
    <property type="entry name" value="ABC_tran"/>
    <property type="match status" value="1"/>
</dbReference>
<evidence type="ECO:0000313" key="3">
    <source>
        <dbReference type="Proteomes" id="UP000319375"/>
    </source>
</evidence>
<dbReference type="GO" id="GO:0005524">
    <property type="term" value="F:ATP binding"/>
    <property type="evidence" value="ECO:0007669"/>
    <property type="project" value="UniProtKB-KW"/>
</dbReference>
<feature type="domain" description="ABC transporter" evidence="1">
    <location>
        <begin position="4"/>
        <end position="167"/>
    </location>
</feature>
<dbReference type="EMBL" id="VIGX01000338">
    <property type="protein sequence ID" value="TWS19055.1"/>
    <property type="molecule type" value="Genomic_DNA"/>
</dbReference>
<protein>
    <submittedName>
        <fullName evidence="2">ATP-binding cassette domain-containing protein</fullName>
    </submittedName>
</protein>
<dbReference type="SUPFAM" id="SSF52540">
    <property type="entry name" value="P-loop containing nucleoside triphosphate hydrolases"/>
    <property type="match status" value="1"/>
</dbReference>
<proteinExistence type="predicted"/>
<keyword evidence="3" id="KW-1185">Reference proteome</keyword>
<dbReference type="PROSITE" id="PS50893">
    <property type="entry name" value="ABC_TRANSPORTER_2"/>
    <property type="match status" value="1"/>
</dbReference>
<gene>
    <name evidence="2" type="ORF">FK530_25680</name>
</gene>
<dbReference type="GO" id="GO:0016887">
    <property type="term" value="F:ATP hydrolysis activity"/>
    <property type="evidence" value="ECO:0007669"/>
    <property type="project" value="InterPro"/>
</dbReference>
<dbReference type="GO" id="GO:0022857">
    <property type="term" value="F:transmembrane transporter activity"/>
    <property type="evidence" value="ECO:0007669"/>
    <property type="project" value="TreeGrafter"/>
</dbReference>
<evidence type="ECO:0000313" key="2">
    <source>
        <dbReference type="EMBL" id="TWS19055.1"/>
    </source>
</evidence>
<dbReference type="InterPro" id="IPR027417">
    <property type="entry name" value="P-loop_NTPase"/>
</dbReference>
<dbReference type="Proteomes" id="UP000319375">
    <property type="component" value="Unassembled WGS sequence"/>
</dbReference>
<accession>A0A5C5RAD4</accession>
<organism evidence="2 3">
    <name type="scientific">Tsukamurella conjunctivitidis</name>
    <dbReference type="NCBI Taxonomy" id="2592068"/>
    <lineage>
        <taxon>Bacteria</taxon>
        <taxon>Bacillati</taxon>
        <taxon>Actinomycetota</taxon>
        <taxon>Actinomycetes</taxon>
        <taxon>Mycobacteriales</taxon>
        <taxon>Tsukamurellaceae</taxon>
        <taxon>Tsukamurella</taxon>
    </lineage>
</organism>
<dbReference type="GO" id="GO:0005886">
    <property type="term" value="C:plasma membrane"/>
    <property type="evidence" value="ECO:0007669"/>
    <property type="project" value="TreeGrafter"/>
</dbReference>
<dbReference type="AlphaFoldDB" id="A0A5C5RAD4"/>